<feature type="transmembrane region" description="Helical" evidence="1">
    <location>
        <begin position="33"/>
        <end position="53"/>
    </location>
</feature>
<gene>
    <name evidence="2" type="ORF">LCB40_13130</name>
</gene>
<organism evidence="2 3">
    <name type="scientific">Lactobacillus corticis</name>
    <dbReference type="NCBI Taxonomy" id="2201249"/>
    <lineage>
        <taxon>Bacteria</taxon>
        <taxon>Bacillati</taxon>
        <taxon>Bacillota</taxon>
        <taxon>Bacilli</taxon>
        <taxon>Lactobacillales</taxon>
        <taxon>Lactobacillaceae</taxon>
        <taxon>Lactobacillus</taxon>
    </lineage>
</organism>
<dbReference type="Proteomes" id="UP000677218">
    <property type="component" value="Unassembled WGS sequence"/>
</dbReference>
<evidence type="ECO:0000313" key="2">
    <source>
        <dbReference type="EMBL" id="GFZ27433.1"/>
    </source>
</evidence>
<evidence type="ECO:0000313" key="3">
    <source>
        <dbReference type="Proteomes" id="UP000677218"/>
    </source>
</evidence>
<evidence type="ECO:0000256" key="1">
    <source>
        <dbReference type="SAM" id="Phobius"/>
    </source>
</evidence>
<comment type="caution">
    <text evidence="2">The sequence shown here is derived from an EMBL/GenBank/DDBJ whole genome shotgun (WGS) entry which is preliminary data.</text>
</comment>
<dbReference type="EMBL" id="BMAY01000010">
    <property type="protein sequence ID" value="GFZ27433.1"/>
    <property type="molecule type" value="Genomic_DNA"/>
</dbReference>
<dbReference type="AlphaFoldDB" id="A0A916VIL6"/>
<keyword evidence="1" id="KW-0472">Membrane</keyword>
<name>A0A916VIL6_9LACO</name>
<protein>
    <submittedName>
        <fullName evidence="2">Uncharacterized protein</fullName>
    </submittedName>
</protein>
<accession>A0A916VIL6</accession>
<reference evidence="2" key="1">
    <citation type="submission" date="2020-08" db="EMBL/GenBank/DDBJ databases">
        <title>Taxonomic study for Lactobacillus species isolated from hardwood bark.</title>
        <authorList>
            <person name="Tohno M."/>
            <person name="Tanizawa Y."/>
        </authorList>
    </citation>
    <scope>NUCLEOTIDE SEQUENCE</scope>
    <source>
        <strain evidence="2">B40</strain>
    </source>
</reference>
<keyword evidence="3" id="KW-1185">Reference proteome</keyword>
<proteinExistence type="predicted"/>
<sequence length="62" mass="6681">MVQSSLIPAGTNSVASIDFAASPLAWLVYETTVNLPIIGAILLTIFALILLIWNKKQIKKGL</sequence>
<keyword evidence="1" id="KW-1133">Transmembrane helix</keyword>
<keyword evidence="1" id="KW-0812">Transmembrane</keyword>